<name>A0A174FJY4_9FIRM</name>
<feature type="coiled-coil region" evidence="1">
    <location>
        <begin position="36"/>
        <end position="63"/>
    </location>
</feature>
<keyword evidence="2" id="KW-1133">Transmembrane helix</keyword>
<proteinExistence type="predicted"/>
<protein>
    <submittedName>
        <fullName evidence="3">Uncharacterized protein</fullName>
    </submittedName>
</protein>
<evidence type="ECO:0000256" key="1">
    <source>
        <dbReference type="SAM" id="Coils"/>
    </source>
</evidence>
<evidence type="ECO:0000313" key="4">
    <source>
        <dbReference type="EMBL" id="RYS80150.1"/>
    </source>
</evidence>
<dbReference type="EMBL" id="RCYR01000012">
    <property type="protein sequence ID" value="RYS80150.1"/>
    <property type="molecule type" value="Genomic_DNA"/>
</dbReference>
<evidence type="ECO:0000313" key="5">
    <source>
        <dbReference type="Proteomes" id="UP000095787"/>
    </source>
</evidence>
<dbReference type="Proteomes" id="UP000095787">
    <property type="component" value="Unassembled WGS sequence"/>
</dbReference>
<reference evidence="4 6" key="2">
    <citation type="journal article" date="2019" name="Science, e1252229">
        <title>Invertible promoters mediate bacterial phase variation, antibiotic resistance, and host adaptation in the gut.</title>
        <authorList>
            <person name="Jiang X."/>
            <person name="Hall A.B."/>
            <person name="Arthur T.D."/>
            <person name="Plichta D.R."/>
            <person name="Covington C.T."/>
            <person name="Poyet M."/>
            <person name="Crothers J."/>
            <person name="Moses P.L."/>
            <person name="Tolonen A.C."/>
            <person name="Vlamakis H."/>
            <person name="Alm E.J."/>
            <person name="Xavier R.J."/>
        </authorList>
    </citation>
    <scope>NUCLEOTIDE SEQUENCE [LARGE SCALE GENOMIC DNA]</scope>
    <source>
        <strain evidence="4">Aa_0143</strain>
        <strain evidence="6">aa_0143</strain>
    </source>
</reference>
<evidence type="ECO:0000313" key="3">
    <source>
        <dbReference type="EMBL" id="CUO48425.1"/>
    </source>
</evidence>
<evidence type="ECO:0000313" key="6">
    <source>
        <dbReference type="Proteomes" id="UP000292665"/>
    </source>
</evidence>
<dbReference type="EMBL" id="CYZO01000061">
    <property type="protein sequence ID" value="CUO48425.1"/>
    <property type="molecule type" value="Genomic_DNA"/>
</dbReference>
<feature type="coiled-coil region" evidence="1">
    <location>
        <begin position="286"/>
        <end position="324"/>
    </location>
</feature>
<dbReference type="Proteomes" id="UP000292665">
    <property type="component" value="Unassembled WGS sequence"/>
</dbReference>
<reference evidence="3 5" key="1">
    <citation type="submission" date="2015-09" db="EMBL/GenBank/DDBJ databases">
        <authorList>
            <consortium name="Pathogen Informatics"/>
        </authorList>
    </citation>
    <scope>NUCLEOTIDE SEQUENCE [LARGE SCALE GENOMIC DNA]</scope>
    <source>
        <strain evidence="3 5">2789STDY5834841</strain>
    </source>
</reference>
<keyword evidence="2" id="KW-0472">Membrane</keyword>
<dbReference type="GeneID" id="97330003"/>
<keyword evidence="1" id="KW-0175">Coiled coil</keyword>
<keyword evidence="2" id="KW-0812">Transmembrane</keyword>
<sequence>MRNKKIQILLVFVLAIGLFGLLFYWRYGEKKQMESLNGLQETYKEYDKKIREIRNDMENKKAEVNDIEKPANVILAFSEEDQELMDRIVPALEGRGIQATLVLKNTAEHHQETVTYLGQQGWDFAFGGEIGEEKDAYIEMLKSTVKQYEESTGKIAGAYFFNGKEYGRGSKILYPNFKEMDFKIGVAFAKDASSLKHGKNTDYNMEIEECQNISMREDMETIENILDQVIEARSVVVLSDFSLERQMEIAGEASLEHFEEILDLLLQKQSESDLVVGSVTCYEGTLEDRANRIEQRRQKYSEYEQKCLEEIEQLTKQRDEALEKQEVKK</sequence>
<feature type="transmembrane region" description="Helical" evidence="2">
    <location>
        <begin position="6"/>
        <end position="25"/>
    </location>
</feature>
<accession>A0A174FJY4</accession>
<gene>
    <name evidence="4" type="ORF">EAI93_07675</name>
    <name evidence="3" type="ORF">ERS852456_02686</name>
</gene>
<organism evidence="3 5">
    <name type="scientific">[Ruminococcus] torques</name>
    <dbReference type="NCBI Taxonomy" id="33039"/>
    <lineage>
        <taxon>Bacteria</taxon>
        <taxon>Bacillati</taxon>
        <taxon>Bacillota</taxon>
        <taxon>Clostridia</taxon>
        <taxon>Lachnospirales</taxon>
        <taxon>Lachnospiraceae</taxon>
        <taxon>Mediterraneibacter</taxon>
    </lineage>
</organism>
<evidence type="ECO:0000256" key="2">
    <source>
        <dbReference type="SAM" id="Phobius"/>
    </source>
</evidence>
<dbReference type="RefSeq" id="WP_009320025.1">
    <property type="nucleotide sequence ID" value="NZ_AP028249.1"/>
</dbReference>
<dbReference type="AlphaFoldDB" id="A0A174FJY4"/>